<dbReference type="PROSITE" id="PS00175">
    <property type="entry name" value="PG_MUTASE"/>
    <property type="match status" value="1"/>
</dbReference>
<comment type="caution">
    <text evidence="4">The sequence shown here is derived from an EMBL/GenBank/DDBJ whole genome shotgun (WGS) entry which is preliminary data.</text>
</comment>
<protein>
    <submittedName>
        <fullName evidence="4">Phosphoglycerate mutase</fullName>
    </submittedName>
</protein>
<dbReference type="PANTHER" id="PTHR48100">
    <property type="entry name" value="BROAD-SPECIFICITY PHOSPHATASE YOR283W-RELATED"/>
    <property type="match status" value="1"/>
</dbReference>
<evidence type="ECO:0000256" key="3">
    <source>
        <dbReference type="PIRSR" id="PIRSR613078-2"/>
    </source>
</evidence>
<evidence type="ECO:0000256" key="2">
    <source>
        <dbReference type="ARBA" id="ARBA00023235"/>
    </source>
</evidence>
<proteinExistence type="predicted"/>
<keyword evidence="1" id="KW-0324">Glycolysis</keyword>
<dbReference type="GO" id="GO:0016791">
    <property type="term" value="F:phosphatase activity"/>
    <property type="evidence" value="ECO:0007669"/>
    <property type="project" value="TreeGrafter"/>
</dbReference>
<dbReference type="EMBL" id="QLLM01000022">
    <property type="protein sequence ID" value="RAI99617.1"/>
    <property type="molecule type" value="Genomic_DNA"/>
</dbReference>
<dbReference type="InterPro" id="IPR013078">
    <property type="entry name" value="His_Pase_superF_clade-1"/>
</dbReference>
<sequence length="200" mass="22117">MRLILMRHGETLWNIERRLQGHENTPLSPRGIAQAKAIIPNVRELAPARVVSSDLGRARQTVDIIGYSQAPSDPELRELNMGVWTGQSKPDLIATQKVLYDEWRAGTFTPEGGEKWDEFLSRIEKALHSWVQAGDGDLLAVVHSGVIRAACVILMGLKPSQLLPVTPGSLTIFNFSRHSYRPQLEAYNIGGLSPDKSVAD</sequence>
<dbReference type="InterPro" id="IPR029033">
    <property type="entry name" value="His_PPase_superfam"/>
</dbReference>
<feature type="binding site" evidence="3">
    <location>
        <position position="57"/>
    </location>
    <ligand>
        <name>substrate</name>
    </ligand>
</feature>
<dbReference type="Proteomes" id="UP000249422">
    <property type="component" value="Unassembled WGS sequence"/>
</dbReference>
<evidence type="ECO:0000313" key="5">
    <source>
        <dbReference type="Proteomes" id="UP000249422"/>
    </source>
</evidence>
<dbReference type="AlphaFoldDB" id="A0AAX1PEE2"/>
<dbReference type="SMART" id="SM00855">
    <property type="entry name" value="PGAM"/>
    <property type="match status" value="1"/>
</dbReference>
<dbReference type="InterPro" id="IPR001345">
    <property type="entry name" value="PG/BPGM_mutase_AS"/>
</dbReference>
<evidence type="ECO:0000256" key="1">
    <source>
        <dbReference type="ARBA" id="ARBA00023152"/>
    </source>
</evidence>
<dbReference type="CDD" id="cd07067">
    <property type="entry name" value="HP_PGM_like"/>
    <property type="match status" value="1"/>
</dbReference>
<dbReference type="PANTHER" id="PTHR48100:SF1">
    <property type="entry name" value="HISTIDINE PHOSPHATASE FAMILY PROTEIN-RELATED"/>
    <property type="match status" value="1"/>
</dbReference>
<reference evidence="4 5" key="1">
    <citation type="submission" date="2018-06" db="EMBL/GenBank/DDBJ databases">
        <title>Freshwater and sediment microbial communities from various areas in North America, analyzing microbe dynamics in response to fracking.</title>
        <authorList>
            <person name="Lamendella R."/>
        </authorList>
    </citation>
    <scope>NUCLEOTIDE SEQUENCE [LARGE SCALE GENOMIC DNA]</scope>
    <source>
        <strain evidence="4 5">17</strain>
    </source>
</reference>
<evidence type="ECO:0000313" key="4">
    <source>
        <dbReference type="EMBL" id="RAI99617.1"/>
    </source>
</evidence>
<accession>A0AAX1PEE2</accession>
<dbReference type="GO" id="GO:0005737">
    <property type="term" value="C:cytoplasm"/>
    <property type="evidence" value="ECO:0007669"/>
    <property type="project" value="TreeGrafter"/>
</dbReference>
<dbReference type="Pfam" id="PF00300">
    <property type="entry name" value="His_Phos_1"/>
    <property type="match status" value="1"/>
</dbReference>
<name>A0AAX1PEE2_AERSA</name>
<feature type="binding site" evidence="3">
    <location>
        <begin position="7"/>
        <end position="14"/>
    </location>
    <ligand>
        <name>substrate</name>
    </ligand>
</feature>
<dbReference type="Gene3D" id="3.40.50.1240">
    <property type="entry name" value="Phosphoglycerate mutase-like"/>
    <property type="match status" value="1"/>
</dbReference>
<dbReference type="SUPFAM" id="SSF53254">
    <property type="entry name" value="Phosphoglycerate mutase-like"/>
    <property type="match status" value="1"/>
</dbReference>
<organism evidence="4 5">
    <name type="scientific">Aeromonas salmonicida</name>
    <dbReference type="NCBI Taxonomy" id="645"/>
    <lineage>
        <taxon>Bacteria</taxon>
        <taxon>Pseudomonadati</taxon>
        <taxon>Pseudomonadota</taxon>
        <taxon>Gammaproteobacteria</taxon>
        <taxon>Aeromonadales</taxon>
        <taxon>Aeromonadaceae</taxon>
        <taxon>Aeromonas</taxon>
    </lineage>
</organism>
<dbReference type="InterPro" id="IPR050275">
    <property type="entry name" value="PGM_Phosphatase"/>
</dbReference>
<dbReference type="RefSeq" id="WP_111589519.1">
    <property type="nucleotide sequence ID" value="NZ_CAWNWF010000022.1"/>
</dbReference>
<keyword evidence="2" id="KW-0413">Isomerase</keyword>
<gene>
    <name evidence="4" type="ORF">DEU50_1222</name>
</gene>